<name>A0ABC8QP83_9AQUA</name>
<dbReference type="GO" id="GO:0004553">
    <property type="term" value="F:hydrolase activity, hydrolyzing O-glycosyl compounds"/>
    <property type="evidence" value="ECO:0007669"/>
    <property type="project" value="UniProtKB-ARBA"/>
</dbReference>
<evidence type="ECO:0000256" key="3">
    <source>
        <dbReference type="ARBA" id="ARBA00023295"/>
    </source>
</evidence>
<dbReference type="SUPFAM" id="SSF51445">
    <property type="entry name" value="(Trans)glycosidases"/>
    <property type="match status" value="1"/>
</dbReference>
<dbReference type="Gene3D" id="3.20.20.80">
    <property type="entry name" value="Glycosidases"/>
    <property type="match status" value="2"/>
</dbReference>
<protein>
    <recommendedName>
        <fullName evidence="7">Beta-glucosidase</fullName>
    </recommendedName>
</protein>
<dbReference type="PANTHER" id="PTHR10353">
    <property type="entry name" value="GLYCOSYL HYDROLASE"/>
    <property type="match status" value="1"/>
</dbReference>
<keyword evidence="6" id="KW-1185">Reference proteome</keyword>
<evidence type="ECO:0000313" key="5">
    <source>
        <dbReference type="EMBL" id="CAK9134461.1"/>
    </source>
</evidence>
<dbReference type="PANTHER" id="PTHR10353:SF137">
    <property type="entry name" value="MYROSINASE 3-RELATED"/>
    <property type="match status" value="1"/>
</dbReference>
<dbReference type="AlphaFoldDB" id="A0ABC8QP83"/>
<reference evidence="5 6" key="1">
    <citation type="submission" date="2024-02" db="EMBL/GenBank/DDBJ databases">
        <authorList>
            <person name="Vignale AGUSTIN F."/>
            <person name="Sosa J E."/>
            <person name="Modenutti C."/>
        </authorList>
    </citation>
    <scope>NUCLEOTIDE SEQUENCE [LARGE SCALE GENOMIC DNA]</scope>
</reference>
<dbReference type="Pfam" id="PF00232">
    <property type="entry name" value="Glyco_hydro_1"/>
    <property type="match status" value="2"/>
</dbReference>
<evidence type="ECO:0000313" key="6">
    <source>
        <dbReference type="Proteomes" id="UP001642360"/>
    </source>
</evidence>
<dbReference type="InterPro" id="IPR001360">
    <property type="entry name" value="Glyco_hydro_1"/>
</dbReference>
<proteinExistence type="inferred from homology"/>
<organism evidence="5 6">
    <name type="scientific">Ilex paraguariensis</name>
    <name type="common">yerba mate</name>
    <dbReference type="NCBI Taxonomy" id="185542"/>
    <lineage>
        <taxon>Eukaryota</taxon>
        <taxon>Viridiplantae</taxon>
        <taxon>Streptophyta</taxon>
        <taxon>Embryophyta</taxon>
        <taxon>Tracheophyta</taxon>
        <taxon>Spermatophyta</taxon>
        <taxon>Magnoliopsida</taxon>
        <taxon>eudicotyledons</taxon>
        <taxon>Gunneridae</taxon>
        <taxon>Pentapetalae</taxon>
        <taxon>asterids</taxon>
        <taxon>campanulids</taxon>
        <taxon>Aquifoliales</taxon>
        <taxon>Aquifoliaceae</taxon>
        <taxon>Ilex</taxon>
    </lineage>
</organism>
<sequence>MIYQDVSQWWGPLDKDNDKDVAAAFRAQDFRFGWFMESLTTGDYPETMKNLVGSRLPRFSPDQSKLGGSDWLNVYPEGISKLLLYIKKTYNKYDTLPPIYITENGFDEKDNSSLTLSEARVDQMRIDYHNEHLF</sequence>
<gene>
    <name evidence="5" type="ORF">ILEXP_LOCUS1391</name>
</gene>
<evidence type="ECO:0000256" key="2">
    <source>
        <dbReference type="ARBA" id="ARBA00022801"/>
    </source>
</evidence>
<evidence type="ECO:0000256" key="1">
    <source>
        <dbReference type="ARBA" id="ARBA00010838"/>
    </source>
</evidence>
<dbReference type="InterPro" id="IPR017853">
    <property type="entry name" value="GH"/>
</dbReference>
<dbReference type="EMBL" id="CAUOFW020000447">
    <property type="protein sequence ID" value="CAK9134461.1"/>
    <property type="molecule type" value="Genomic_DNA"/>
</dbReference>
<comment type="caution">
    <text evidence="5">The sequence shown here is derived from an EMBL/GenBank/DDBJ whole genome shotgun (WGS) entry which is preliminary data.</text>
</comment>
<accession>A0ABC8QP83</accession>
<keyword evidence="3" id="KW-0326">Glycosidase</keyword>
<dbReference type="Proteomes" id="UP001642360">
    <property type="component" value="Unassembled WGS sequence"/>
</dbReference>
<keyword evidence="2" id="KW-0378">Hydrolase</keyword>
<evidence type="ECO:0008006" key="7">
    <source>
        <dbReference type="Google" id="ProtNLM"/>
    </source>
</evidence>
<comment type="similarity">
    <text evidence="1 4">Belongs to the glycosyl hydrolase 1 family.</text>
</comment>
<evidence type="ECO:0000256" key="4">
    <source>
        <dbReference type="RuleBase" id="RU003690"/>
    </source>
</evidence>